<evidence type="ECO:0000256" key="2">
    <source>
        <dbReference type="ARBA" id="ARBA00001946"/>
    </source>
</evidence>
<dbReference type="PANTHER" id="PTHR23114:SF17">
    <property type="entry name" value="M7GPPPN-MRNA HYDROLASE"/>
    <property type="match status" value="1"/>
</dbReference>
<dbReference type="GO" id="GO:0005634">
    <property type="term" value="C:nucleus"/>
    <property type="evidence" value="ECO:0007669"/>
    <property type="project" value="UniProtKB-SubCell"/>
</dbReference>
<comment type="function">
    <text evidence="14">Decapping metalloenzyme that catalyzes the cleavage of the cap structure on mRNAs. Removes the 7-methyl guanine cap structure from mRNA molecules, yielding a 5'-phosphorylated mRNA fragment and 7m-GDP. Necessary for the degradation of mRNAs, both in normal mRNA turnover and in nonsense-mediated mRNA decay. Plays a role in replication-dependent histone mRNA degradation. Has higher activity towards mRNAs that lack a poly(A) tail. Has no activity towards a cap structure lacking an RNA moiety. The presence of a N(6)-methyladenosine methylation at the second transcribed position of mRNAs (N(6),2'-O-dimethyladenosine cap; m6A(m)) provides resistance to DCP2-mediated decapping. Blocks autophagy in nutrient-rich conditions by repressing the expression of ATG-related genes through degradation of their transcripts.</text>
</comment>
<dbReference type="Pfam" id="PF05026">
    <property type="entry name" value="DCP2"/>
    <property type="match status" value="1"/>
</dbReference>
<dbReference type="GO" id="GO:0000932">
    <property type="term" value="C:P-body"/>
    <property type="evidence" value="ECO:0007669"/>
    <property type="project" value="UniProtKB-SubCell"/>
</dbReference>
<evidence type="ECO:0000256" key="17">
    <source>
        <dbReference type="SAM" id="MobiDB-lite"/>
    </source>
</evidence>
<dbReference type="CDD" id="cd03672">
    <property type="entry name" value="NUDIX_Dcp2p_Nudt20"/>
    <property type="match status" value="1"/>
</dbReference>
<evidence type="ECO:0000313" key="19">
    <source>
        <dbReference type="Proteomes" id="UP000694925"/>
    </source>
</evidence>
<dbReference type="PROSITE" id="PS00893">
    <property type="entry name" value="NUDIX_BOX"/>
    <property type="match status" value="1"/>
</dbReference>
<evidence type="ECO:0000256" key="5">
    <source>
        <dbReference type="ARBA" id="ARBA00005279"/>
    </source>
</evidence>
<organism evidence="19 20">
    <name type="scientific">Ceratina calcarata</name>
    <dbReference type="NCBI Taxonomy" id="156304"/>
    <lineage>
        <taxon>Eukaryota</taxon>
        <taxon>Metazoa</taxon>
        <taxon>Ecdysozoa</taxon>
        <taxon>Arthropoda</taxon>
        <taxon>Hexapoda</taxon>
        <taxon>Insecta</taxon>
        <taxon>Pterygota</taxon>
        <taxon>Neoptera</taxon>
        <taxon>Endopterygota</taxon>
        <taxon>Hymenoptera</taxon>
        <taxon>Apocrita</taxon>
        <taxon>Aculeata</taxon>
        <taxon>Apoidea</taxon>
        <taxon>Anthophila</taxon>
        <taxon>Apidae</taxon>
        <taxon>Ceratina</taxon>
        <taxon>Zadontomerus</taxon>
    </lineage>
</organism>
<comment type="catalytic activity">
    <reaction evidence="13">
        <text>a 5'-end (N(7)-methyl 5'-triphosphoguanosine)-ribonucleoside in mRNA + H2O = N(7)-methyl-GDP + a 5'-end phospho-ribonucleoside in mRNA + 2 H(+)</text>
        <dbReference type="Rhea" id="RHEA:67484"/>
        <dbReference type="Rhea" id="RHEA-COMP:15692"/>
        <dbReference type="Rhea" id="RHEA-COMP:17167"/>
        <dbReference type="ChEBI" id="CHEBI:15377"/>
        <dbReference type="ChEBI" id="CHEBI:15378"/>
        <dbReference type="ChEBI" id="CHEBI:63714"/>
        <dbReference type="ChEBI" id="CHEBI:138282"/>
        <dbReference type="ChEBI" id="CHEBI:156461"/>
        <dbReference type="EC" id="3.6.1.62"/>
    </reaction>
    <physiologicalReaction direction="left-to-right" evidence="13">
        <dbReference type="Rhea" id="RHEA:67485"/>
    </physiologicalReaction>
</comment>
<evidence type="ECO:0000313" key="20">
    <source>
        <dbReference type="RefSeq" id="XP_017891196.1"/>
    </source>
</evidence>
<dbReference type="Gene3D" id="3.90.79.10">
    <property type="entry name" value="Nucleoside Triphosphate Pyrophosphohydrolase"/>
    <property type="match status" value="1"/>
</dbReference>
<dbReference type="RefSeq" id="XP_017891196.1">
    <property type="nucleotide sequence ID" value="XM_018035707.2"/>
</dbReference>
<dbReference type="InterPro" id="IPR020084">
    <property type="entry name" value="NUDIX_hydrolase_CS"/>
</dbReference>
<keyword evidence="10" id="KW-0694">RNA-binding</keyword>
<dbReference type="Proteomes" id="UP000694925">
    <property type="component" value="Unplaced"/>
</dbReference>
<accession>A0AAJ7JDX4</accession>
<evidence type="ECO:0000256" key="11">
    <source>
        <dbReference type="ARBA" id="ARBA00023211"/>
    </source>
</evidence>
<dbReference type="Gene3D" id="1.10.10.1050">
    <property type="entry name" value="Dcp2, box A domain"/>
    <property type="match status" value="1"/>
</dbReference>
<dbReference type="GO" id="GO:0030145">
    <property type="term" value="F:manganese ion binding"/>
    <property type="evidence" value="ECO:0007669"/>
    <property type="project" value="InterPro"/>
</dbReference>
<dbReference type="InterPro" id="IPR007722">
    <property type="entry name" value="DCP2_BoxA"/>
</dbReference>
<evidence type="ECO:0000256" key="13">
    <source>
        <dbReference type="ARBA" id="ARBA00047661"/>
    </source>
</evidence>
<keyword evidence="7" id="KW-0597">Phosphoprotein</keyword>
<sequence>MVDHSVPTDILDDLSSRFIINVPEEERKDLVRICFQIELAHWFYLDFYCTDENPKLRSCSMREFATHIFSHIPFLKPYVANIDNILEQWRDYKQKVPTYGAIVLNEDLTKVLLVQSYWAKSSWSFPKGKVNDDEDPSHCAVREVLEETGFDISNLIDENEYIESWINEQLVRLYIICGVQKDTKFQPKTRKEIKNVEWFSLADLPNNKKDMTPKVKTGVGPNAFFMVIPFVRRMRRWVQEKHLRDKNINVVRRNRHRSLGDAETVPKNKRQSLPHSAQNDIPSFKDVKNIIRQSNTSPARNRRATYDNKNVVSRTTIKRNLFGDQNEDETILAMQLTESPRNQQTCSVLMDPAIQSIRCSEFSYKAQPSLGTTVPAKMTKDTTALEHLNKPGKKENAKSLLLFGKAANKLQTDLKPMPSPFTVIDRNTSRFYPSSDAQLQKYPVKLCSTIWTDFKFDKQAILDCL</sequence>
<dbReference type="InterPro" id="IPR000086">
    <property type="entry name" value="NUDIX_hydrolase_dom"/>
</dbReference>
<keyword evidence="9 20" id="KW-0378">Hydrolase</keyword>
<comment type="similarity">
    <text evidence="5">Belongs to the Nudix hydrolase family. DCP2 subfamily.</text>
</comment>
<evidence type="ECO:0000256" key="7">
    <source>
        <dbReference type="ARBA" id="ARBA00022553"/>
    </source>
</evidence>
<feature type="region of interest" description="Disordered" evidence="17">
    <location>
        <begin position="255"/>
        <end position="281"/>
    </location>
</feature>
<evidence type="ECO:0000256" key="16">
    <source>
        <dbReference type="ARBA" id="ARBA00078183"/>
    </source>
</evidence>
<dbReference type="SUPFAM" id="SSF55811">
    <property type="entry name" value="Nudix"/>
    <property type="match status" value="1"/>
</dbReference>
<evidence type="ECO:0000256" key="15">
    <source>
        <dbReference type="ARBA" id="ARBA00068566"/>
    </source>
</evidence>
<keyword evidence="11" id="KW-0464">Manganese</keyword>
<dbReference type="FunFam" id="3.90.79.10:FF:000003">
    <property type="entry name" value="M7GpppN-mRNA hydrolase isoform 2"/>
    <property type="match status" value="1"/>
</dbReference>
<evidence type="ECO:0000256" key="6">
    <source>
        <dbReference type="ARBA" id="ARBA00022490"/>
    </source>
</evidence>
<comment type="subcellular location">
    <subcellularLocation>
        <location evidence="4">Cytoplasm</location>
        <location evidence="4">P-body</location>
    </subcellularLocation>
    <subcellularLocation>
        <location evidence="3">Nucleus</location>
    </subcellularLocation>
</comment>
<dbReference type="FunFam" id="1.10.10.1050:FF:000001">
    <property type="entry name" value="M7GpppN-mRNA hydrolase isoform 2"/>
    <property type="match status" value="1"/>
</dbReference>
<evidence type="ECO:0000256" key="9">
    <source>
        <dbReference type="ARBA" id="ARBA00022801"/>
    </source>
</evidence>
<keyword evidence="19" id="KW-1185">Reference proteome</keyword>
<evidence type="ECO:0000259" key="18">
    <source>
        <dbReference type="PROSITE" id="PS51462"/>
    </source>
</evidence>
<evidence type="ECO:0000256" key="4">
    <source>
        <dbReference type="ARBA" id="ARBA00004201"/>
    </source>
</evidence>
<comment type="cofactor">
    <cofactor evidence="1">
        <name>Mn(2+)</name>
        <dbReference type="ChEBI" id="CHEBI:29035"/>
    </cofactor>
</comment>
<dbReference type="InterPro" id="IPR015797">
    <property type="entry name" value="NUDIX_hydrolase-like_dom_sf"/>
</dbReference>
<dbReference type="GO" id="GO:0000290">
    <property type="term" value="P:deadenylation-dependent decapping of nuclear-transcribed mRNA"/>
    <property type="evidence" value="ECO:0007669"/>
    <property type="project" value="InterPro"/>
</dbReference>
<dbReference type="GO" id="GO:0000184">
    <property type="term" value="P:nuclear-transcribed mRNA catabolic process, nonsense-mediated decay"/>
    <property type="evidence" value="ECO:0007669"/>
    <property type="project" value="InterPro"/>
</dbReference>
<dbReference type="SMART" id="SM01125">
    <property type="entry name" value="DCP2"/>
    <property type="match status" value="1"/>
</dbReference>
<evidence type="ECO:0000256" key="8">
    <source>
        <dbReference type="ARBA" id="ARBA00022723"/>
    </source>
</evidence>
<dbReference type="KEGG" id="ccal:108631635"/>
<reference evidence="20" key="1">
    <citation type="submission" date="2025-08" db="UniProtKB">
        <authorList>
            <consortium name="RefSeq"/>
        </authorList>
    </citation>
    <scope>IDENTIFICATION</scope>
    <source>
        <tissue evidence="20">Whole body</tissue>
    </source>
</reference>
<evidence type="ECO:0000256" key="14">
    <source>
        <dbReference type="ARBA" id="ARBA00060003"/>
    </source>
</evidence>
<dbReference type="GO" id="GO:0003723">
    <property type="term" value="F:RNA binding"/>
    <property type="evidence" value="ECO:0007669"/>
    <property type="project" value="UniProtKB-KW"/>
</dbReference>
<evidence type="ECO:0000256" key="12">
    <source>
        <dbReference type="ARBA" id="ARBA00023242"/>
    </source>
</evidence>
<dbReference type="PANTHER" id="PTHR23114">
    <property type="entry name" value="M7GPPPN-MRNA HYDROLASE"/>
    <property type="match status" value="1"/>
</dbReference>
<dbReference type="InterPro" id="IPR044099">
    <property type="entry name" value="Dcp2_NUDIX"/>
</dbReference>
<dbReference type="InterPro" id="IPR036189">
    <property type="entry name" value="DCP2_BoxA_sf"/>
</dbReference>
<dbReference type="GeneID" id="108631635"/>
<dbReference type="AlphaFoldDB" id="A0AAJ7JDX4"/>
<proteinExistence type="inferred from homology"/>
<dbReference type="Pfam" id="PF00293">
    <property type="entry name" value="NUDIX"/>
    <property type="match status" value="1"/>
</dbReference>
<dbReference type="GO" id="GO:0140933">
    <property type="term" value="F:5'-(N(7)-methylguanosine 5'-triphospho)-[mRNA] hydrolase activity"/>
    <property type="evidence" value="ECO:0007669"/>
    <property type="project" value="UniProtKB-EC"/>
</dbReference>
<dbReference type="SUPFAM" id="SSF140586">
    <property type="entry name" value="Dcp2 domain-like"/>
    <property type="match status" value="1"/>
</dbReference>
<keyword evidence="12" id="KW-0539">Nucleus</keyword>
<evidence type="ECO:0000256" key="1">
    <source>
        <dbReference type="ARBA" id="ARBA00001936"/>
    </source>
</evidence>
<keyword evidence="8" id="KW-0479">Metal-binding</keyword>
<evidence type="ECO:0000256" key="10">
    <source>
        <dbReference type="ARBA" id="ARBA00022884"/>
    </source>
</evidence>
<evidence type="ECO:0000256" key="3">
    <source>
        <dbReference type="ARBA" id="ARBA00004123"/>
    </source>
</evidence>
<protein>
    <recommendedName>
        <fullName evidence="15">m7GpppN-mRNA hydrolase</fullName>
    </recommendedName>
    <alternativeName>
        <fullName evidence="16">mRNA-decapping enzyme 2</fullName>
    </alternativeName>
</protein>
<gene>
    <name evidence="20" type="primary">LOC108631635</name>
</gene>
<comment type="cofactor">
    <cofactor evidence="2">
        <name>Mg(2+)</name>
        <dbReference type="ChEBI" id="CHEBI:18420"/>
    </cofactor>
</comment>
<feature type="domain" description="Nudix hydrolase" evidence="18">
    <location>
        <begin position="94"/>
        <end position="225"/>
    </location>
</feature>
<dbReference type="PROSITE" id="PS51462">
    <property type="entry name" value="NUDIX"/>
    <property type="match status" value="1"/>
</dbReference>
<dbReference type="CTD" id="167227"/>
<keyword evidence="6" id="KW-0963">Cytoplasm</keyword>
<name>A0AAJ7JDX4_9HYME</name>